<dbReference type="KEGG" id="agm:DCE93_08185"/>
<evidence type="ECO:0000256" key="1">
    <source>
        <dbReference type="ARBA" id="ARBA00004871"/>
    </source>
</evidence>
<keyword evidence="2" id="KW-0057">Aromatic amino acid biosynthesis</keyword>
<dbReference type="InterPro" id="IPR022893">
    <property type="entry name" value="Shikimate_DH_fam"/>
</dbReference>
<organism evidence="4 5">
    <name type="scientific">Agromyces badenianii</name>
    <dbReference type="NCBI Taxonomy" id="2080742"/>
    <lineage>
        <taxon>Bacteria</taxon>
        <taxon>Bacillati</taxon>
        <taxon>Actinomycetota</taxon>
        <taxon>Actinomycetes</taxon>
        <taxon>Micrococcales</taxon>
        <taxon>Microbacteriaceae</taxon>
        <taxon>Agromyces</taxon>
    </lineage>
</organism>
<dbReference type="GO" id="GO:0019632">
    <property type="term" value="P:shikimate metabolic process"/>
    <property type="evidence" value="ECO:0007669"/>
    <property type="project" value="TreeGrafter"/>
</dbReference>
<proteinExistence type="predicted"/>
<dbReference type="Proteomes" id="UP000244729">
    <property type="component" value="Chromosome"/>
</dbReference>
<evidence type="ECO:0000313" key="4">
    <source>
        <dbReference type="EMBL" id="AWB95644.1"/>
    </source>
</evidence>
<keyword evidence="5" id="KW-1185">Reference proteome</keyword>
<dbReference type="EMBL" id="CP028913">
    <property type="protein sequence ID" value="AWB95644.1"/>
    <property type="molecule type" value="Genomic_DNA"/>
</dbReference>
<dbReference type="InterPro" id="IPR036291">
    <property type="entry name" value="NAD(P)-bd_dom_sf"/>
</dbReference>
<dbReference type="InterPro" id="IPR046346">
    <property type="entry name" value="Aminoacid_DH-like_N_sf"/>
</dbReference>
<keyword evidence="2" id="KW-0028">Amino-acid biosynthesis</keyword>
<dbReference type="Pfam" id="PF08501">
    <property type="entry name" value="Shikimate_dh_N"/>
    <property type="match status" value="1"/>
</dbReference>
<comment type="pathway">
    <text evidence="1">Metabolic intermediate biosynthesis; chorismate biosynthesis; chorismate from D-erythrose 4-phosphate and phosphoenolpyruvate: step 4/7.</text>
</comment>
<protein>
    <submittedName>
        <fullName evidence="4">Shikimate dehydrogenase</fullName>
    </submittedName>
</protein>
<sequence>MSDVRRLAVLGSPISHSKSPRLHRAAYEYLGLPWQYTAVEMDGARLGDFVRGLDSEWRGLSLTMPLKQDVLPLLDHVDGVAVLAGAANTVLLDGDARRGFNTDVGGIVRTLQEAGLRDVSHGVLIGGGATAASALVAMSELGARRVQVLVRRTGAATSLAELGARLGISVEPGSVTELATLRGADLVVSTVPGGAELGAEASEELISTAALLDVAYDPWPTPLAASWLAGGGVVVHGLGMLLHQALLQVRIFVNGDPEVPLRDEAAVLGVMRGSLR</sequence>
<evidence type="ECO:0000259" key="3">
    <source>
        <dbReference type="Pfam" id="PF08501"/>
    </source>
</evidence>
<dbReference type="InterPro" id="IPR013708">
    <property type="entry name" value="Shikimate_DH-bd_N"/>
</dbReference>
<evidence type="ECO:0000313" key="5">
    <source>
        <dbReference type="Proteomes" id="UP000244729"/>
    </source>
</evidence>
<dbReference type="RefSeq" id="WP_108595454.1">
    <property type="nucleotide sequence ID" value="NZ_CP028913.1"/>
</dbReference>
<accession>A0A2S0WWR4</accession>
<gene>
    <name evidence="4" type="ORF">DCE93_08185</name>
</gene>
<dbReference type="Gene3D" id="3.40.50.720">
    <property type="entry name" value="NAD(P)-binding Rossmann-like Domain"/>
    <property type="match status" value="1"/>
</dbReference>
<reference evidence="4 5" key="1">
    <citation type="submission" date="2018-04" db="EMBL/GenBank/DDBJ databases">
        <authorList>
            <person name="Li J."/>
        </authorList>
    </citation>
    <scope>NUCLEOTIDE SEQUENCE [LARGE SCALE GENOMIC DNA]</scope>
    <source>
        <strain evidence="5">30A</strain>
    </source>
</reference>
<dbReference type="GO" id="GO:0005829">
    <property type="term" value="C:cytosol"/>
    <property type="evidence" value="ECO:0007669"/>
    <property type="project" value="TreeGrafter"/>
</dbReference>
<dbReference type="GO" id="GO:0009423">
    <property type="term" value="P:chorismate biosynthetic process"/>
    <property type="evidence" value="ECO:0007669"/>
    <property type="project" value="TreeGrafter"/>
</dbReference>
<dbReference type="OrthoDB" id="9776868at2"/>
<feature type="domain" description="Shikimate dehydrogenase substrate binding N-terminal" evidence="3">
    <location>
        <begin position="9"/>
        <end position="90"/>
    </location>
</feature>
<dbReference type="Gene3D" id="3.40.50.10860">
    <property type="entry name" value="Leucine Dehydrogenase, chain A, domain 1"/>
    <property type="match status" value="1"/>
</dbReference>
<dbReference type="GO" id="GO:0004764">
    <property type="term" value="F:shikimate 3-dehydrogenase (NADP+) activity"/>
    <property type="evidence" value="ECO:0007669"/>
    <property type="project" value="InterPro"/>
</dbReference>
<evidence type="ECO:0000256" key="2">
    <source>
        <dbReference type="ARBA" id="ARBA00023141"/>
    </source>
</evidence>
<dbReference type="GO" id="GO:0050661">
    <property type="term" value="F:NADP binding"/>
    <property type="evidence" value="ECO:0007669"/>
    <property type="project" value="TreeGrafter"/>
</dbReference>
<dbReference type="SUPFAM" id="SSF53223">
    <property type="entry name" value="Aminoacid dehydrogenase-like, N-terminal domain"/>
    <property type="match status" value="1"/>
</dbReference>
<dbReference type="AlphaFoldDB" id="A0A2S0WWR4"/>
<dbReference type="PANTHER" id="PTHR21089">
    <property type="entry name" value="SHIKIMATE DEHYDROGENASE"/>
    <property type="match status" value="1"/>
</dbReference>
<dbReference type="GO" id="GO:0009073">
    <property type="term" value="P:aromatic amino acid family biosynthetic process"/>
    <property type="evidence" value="ECO:0007669"/>
    <property type="project" value="UniProtKB-KW"/>
</dbReference>
<dbReference type="SUPFAM" id="SSF51735">
    <property type="entry name" value="NAD(P)-binding Rossmann-fold domains"/>
    <property type="match status" value="1"/>
</dbReference>
<dbReference type="PANTHER" id="PTHR21089:SF1">
    <property type="entry name" value="BIFUNCTIONAL 3-DEHYDROQUINATE DEHYDRATASE_SHIKIMATE DEHYDROGENASE, CHLOROPLASTIC"/>
    <property type="match status" value="1"/>
</dbReference>
<dbReference type="NCBIfam" id="NF001311">
    <property type="entry name" value="PRK00258.1-3"/>
    <property type="match status" value="1"/>
</dbReference>
<name>A0A2S0WWR4_9MICO</name>